<evidence type="ECO:0000256" key="3">
    <source>
        <dbReference type="PIRSR" id="PIRSR603782-1"/>
    </source>
</evidence>
<evidence type="ECO:0000256" key="1">
    <source>
        <dbReference type="ARBA" id="ARBA00010996"/>
    </source>
</evidence>
<reference evidence="6 7" key="1">
    <citation type="submission" date="2018-05" db="EMBL/GenBank/DDBJ databases">
        <title>Genomic Encyclopedia of Type Strains, Phase IV (KMG-IV): sequencing the most valuable type-strain genomes for metagenomic binning, comparative biology and taxonomic classification.</title>
        <authorList>
            <person name="Goeker M."/>
        </authorList>
    </citation>
    <scope>NUCLEOTIDE SEQUENCE [LARGE SCALE GENOMIC DNA]</scope>
    <source>
        <strain evidence="6 7">DSM 28556</strain>
    </source>
</reference>
<keyword evidence="4" id="KW-1015">Disulfide bond</keyword>
<evidence type="ECO:0000256" key="4">
    <source>
        <dbReference type="PIRSR" id="PIRSR603782-2"/>
    </source>
</evidence>
<dbReference type="AlphaFoldDB" id="A0A2V3W1S3"/>
<dbReference type="PROSITE" id="PS51352">
    <property type="entry name" value="THIOREDOXIN_2"/>
    <property type="match status" value="1"/>
</dbReference>
<feature type="binding site" evidence="3">
    <location>
        <position position="85"/>
    </location>
    <ligand>
        <name>Cu cation</name>
        <dbReference type="ChEBI" id="CHEBI:23378"/>
    </ligand>
</feature>
<dbReference type="PANTHER" id="PTHR12151:SF25">
    <property type="entry name" value="LINALOOL DEHYDRATASE_ISOMERASE DOMAIN-CONTAINING PROTEIN"/>
    <property type="match status" value="1"/>
</dbReference>
<accession>A0A2V3W1S3</accession>
<dbReference type="CDD" id="cd02968">
    <property type="entry name" value="SCO"/>
    <property type="match status" value="1"/>
</dbReference>
<dbReference type="InterPro" id="IPR003782">
    <property type="entry name" value="SCO1/SenC"/>
</dbReference>
<feature type="domain" description="Thioredoxin" evidence="5">
    <location>
        <begin position="43"/>
        <end position="210"/>
    </location>
</feature>
<sequence length="210" mass="24118">MFKSRHQMISLAIVLVFGFTLFYIGTDGFTAFTEETARTNKLIEEQPLLPDITLEDSKGREYSFDEFEGKYMLMTFIYTACSTVCPQLEMNTAEIYESLPEKYIGEDIVFMSVSFDPERDTPEILDRYRTYFGSDGETWRMVRIPDEQELQSVLDEFGVIVIPDGEGDFQHNVAYYLVDKDGYLVDVLDFSDVEGAKARVLETLEQEGEG</sequence>
<dbReference type="Proteomes" id="UP000247978">
    <property type="component" value="Unassembled WGS sequence"/>
</dbReference>
<keyword evidence="7" id="KW-1185">Reference proteome</keyword>
<dbReference type="GO" id="GO:0046872">
    <property type="term" value="F:metal ion binding"/>
    <property type="evidence" value="ECO:0007669"/>
    <property type="project" value="UniProtKB-KW"/>
</dbReference>
<evidence type="ECO:0000313" key="7">
    <source>
        <dbReference type="Proteomes" id="UP000247978"/>
    </source>
</evidence>
<dbReference type="RefSeq" id="WP_110395290.1">
    <property type="nucleotide sequence ID" value="NZ_JADIJL010000008.1"/>
</dbReference>
<feature type="disulfide bond" description="Redox-active" evidence="4">
    <location>
        <begin position="81"/>
        <end position="85"/>
    </location>
</feature>
<dbReference type="Pfam" id="PF02630">
    <property type="entry name" value="SCO1-SenC"/>
    <property type="match status" value="1"/>
</dbReference>
<dbReference type="OrthoDB" id="8550465at2"/>
<feature type="binding site" evidence="3">
    <location>
        <position position="171"/>
    </location>
    <ligand>
        <name>Cu cation</name>
        <dbReference type="ChEBI" id="CHEBI:23378"/>
    </ligand>
</feature>
<name>A0A2V3W1S3_9BACI</name>
<dbReference type="Gene3D" id="3.40.30.10">
    <property type="entry name" value="Glutaredoxin"/>
    <property type="match status" value="1"/>
</dbReference>
<dbReference type="InterPro" id="IPR013766">
    <property type="entry name" value="Thioredoxin_domain"/>
</dbReference>
<dbReference type="InterPro" id="IPR036249">
    <property type="entry name" value="Thioredoxin-like_sf"/>
</dbReference>
<feature type="binding site" evidence="3">
    <location>
        <position position="81"/>
    </location>
    <ligand>
        <name>Cu cation</name>
        <dbReference type="ChEBI" id="CHEBI:23378"/>
    </ligand>
</feature>
<evidence type="ECO:0000313" key="6">
    <source>
        <dbReference type="EMBL" id="PXW87058.1"/>
    </source>
</evidence>
<proteinExistence type="inferred from homology"/>
<evidence type="ECO:0000256" key="2">
    <source>
        <dbReference type="ARBA" id="ARBA00023008"/>
    </source>
</evidence>
<evidence type="ECO:0000259" key="5">
    <source>
        <dbReference type="PROSITE" id="PS51352"/>
    </source>
</evidence>
<keyword evidence="2 3" id="KW-0186">Copper</keyword>
<dbReference type="PANTHER" id="PTHR12151">
    <property type="entry name" value="ELECTRON TRANSPORT PROTIN SCO1/SENC FAMILY MEMBER"/>
    <property type="match status" value="1"/>
</dbReference>
<protein>
    <submittedName>
        <fullName evidence="6">Protein SCO1/2</fullName>
    </submittedName>
</protein>
<keyword evidence="3" id="KW-0479">Metal-binding</keyword>
<dbReference type="EMBL" id="QJJQ01000006">
    <property type="protein sequence ID" value="PXW87058.1"/>
    <property type="molecule type" value="Genomic_DNA"/>
</dbReference>
<comment type="caution">
    <text evidence="6">The sequence shown here is derived from an EMBL/GenBank/DDBJ whole genome shotgun (WGS) entry which is preliminary data.</text>
</comment>
<dbReference type="SUPFAM" id="SSF52833">
    <property type="entry name" value="Thioredoxin-like"/>
    <property type="match status" value="1"/>
</dbReference>
<comment type="similarity">
    <text evidence="1">Belongs to the SCO1/2 family.</text>
</comment>
<organism evidence="6 7">
    <name type="scientific">Pseudogracilibacillus auburnensis</name>
    <dbReference type="NCBI Taxonomy" id="1494959"/>
    <lineage>
        <taxon>Bacteria</taxon>
        <taxon>Bacillati</taxon>
        <taxon>Bacillota</taxon>
        <taxon>Bacilli</taxon>
        <taxon>Bacillales</taxon>
        <taxon>Bacillaceae</taxon>
        <taxon>Pseudogracilibacillus</taxon>
    </lineage>
</organism>
<gene>
    <name evidence="6" type="ORF">DFR56_106127</name>
</gene>